<sequence>MVQPYTGYGRKITNTFMKPTVQRMKFCRCEISHNATRGRKRKSQKVVFGRKSIVETAILLFDIDFGPCCNERHYSTALNDYCQQPTDLPSREPPSSMSRGQSFEGLPSLYCIHA</sequence>
<name>A0A4C1WVG3_EUMVA</name>
<dbReference type="Proteomes" id="UP000299102">
    <property type="component" value="Unassembled WGS sequence"/>
</dbReference>
<accession>A0A4C1WVG3</accession>
<comment type="caution">
    <text evidence="1">The sequence shown here is derived from an EMBL/GenBank/DDBJ whole genome shotgun (WGS) entry which is preliminary data.</text>
</comment>
<organism evidence="1 2">
    <name type="scientific">Eumeta variegata</name>
    <name type="common">Bagworm moth</name>
    <name type="synonym">Eumeta japonica</name>
    <dbReference type="NCBI Taxonomy" id="151549"/>
    <lineage>
        <taxon>Eukaryota</taxon>
        <taxon>Metazoa</taxon>
        <taxon>Ecdysozoa</taxon>
        <taxon>Arthropoda</taxon>
        <taxon>Hexapoda</taxon>
        <taxon>Insecta</taxon>
        <taxon>Pterygota</taxon>
        <taxon>Neoptera</taxon>
        <taxon>Endopterygota</taxon>
        <taxon>Lepidoptera</taxon>
        <taxon>Glossata</taxon>
        <taxon>Ditrysia</taxon>
        <taxon>Tineoidea</taxon>
        <taxon>Psychidae</taxon>
        <taxon>Oiketicinae</taxon>
        <taxon>Eumeta</taxon>
    </lineage>
</organism>
<keyword evidence="2" id="KW-1185">Reference proteome</keyword>
<gene>
    <name evidence="1" type="ORF">EVAR_85358_1</name>
</gene>
<dbReference type="EMBL" id="BGZK01000638">
    <property type="protein sequence ID" value="GBP54055.1"/>
    <property type="molecule type" value="Genomic_DNA"/>
</dbReference>
<reference evidence="1 2" key="1">
    <citation type="journal article" date="2019" name="Commun. Biol.">
        <title>The bagworm genome reveals a unique fibroin gene that provides high tensile strength.</title>
        <authorList>
            <person name="Kono N."/>
            <person name="Nakamura H."/>
            <person name="Ohtoshi R."/>
            <person name="Tomita M."/>
            <person name="Numata K."/>
            <person name="Arakawa K."/>
        </authorList>
    </citation>
    <scope>NUCLEOTIDE SEQUENCE [LARGE SCALE GENOMIC DNA]</scope>
</reference>
<dbReference type="AlphaFoldDB" id="A0A4C1WVG3"/>
<evidence type="ECO:0000313" key="2">
    <source>
        <dbReference type="Proteomes" id="UP000299102"/>
    </source>
</evidence>
<protein>
    <submittedName>
        <fullName evidence="1">Uncharacterized protein</fullName>
    </submittedName>
</protein>
<evidence type="ECO:0000313" key="1">
    <source>
        <dbReference type="EMBL" id="GBP54055.1"/>
    </source>
</evidence>
<proteinExistence type="predicted"/>